<comment type="caution">
    <text evidence="2">The sequence shown here is derived from an EMBL/GenBank/DDBJ whole genome shotgun (WGS) entry which is preliminary data.</text>
</comment>
<keyword evidence="1" id="KW-0812">Transmembrane</keyword>
<evidence type="ECO:0000256" key="1">
    <source>
        <dbReference type="SAM" id="Phobius"/>
    </source>
</evidence>
<gene>
    <name evidence="2" type="ORF">DPMN_096563</name>
</gene>
<organism evidence="2 3">
    <name type="scientific">Dreissena polymorpha</name>
    <name type="common">Zebra mussel</name>
    <name type="synonym">Mytilus polymorpha</name>
    <dbReference type="NCBI Taxonomy" id="45954"/>
    <lineage>
        <taxon>Eukaryota</taxon>
        <taxon>Metazoa</taxon>
        <taxon>Spiralia</taxon>
        <taxon>Lophotrochozoa</taxon>
        <taxon>Mollusca</taxon>
        <taxon>Bivalvia</taxon>
        <taxon>Autobranchia</taxon>
        <taxon>Heteroconchia</taxon>
        <taxon>Euheterodonta</taxon>
        <taxon>Imparidentia</taxon>
        <taxon>Neoheterodontei</taxon>
        <taxon>Myida</taxon>
        <taxon>Dreissenoidea</taxon>
        <taxon>Dreissenidae</taxon>
        <taxon>Dreissena</taxon>
    </lineage>
</organism>
<keyword evidence="3" id="KW-1185">Reference proteome</keyword>
<dbReference type="AlphaFoldDB" id="A0A9D4R3W6"/>
<dbReference type="Proteomes" id="UP000828390">
    <property type="component" value="Unassembled WGS sequence"/>
</dbReference>
<reference evidence="2" key="2">
    <citation type="submission" date="2020-11" db="EMBL/GenBank/DDBJ databases">
        <authorList>
            <person name="McCartney M.A."/>
            <person name="Auch B."/>
            <person name="Kono T."/>
            <person name="Mallez S."/>
            <person name="Becker A."/>
            <person name="Gohl D.M."/>
            <person name="Silverstein K.A.T."/>
            <person name="Koren S."/>
            <person name="Bechman K.B."/>
            <person name="Herman A."/>
            <person name="Abrahante J.E."/>
            <person name="Garbe J."/>
        </authorList>
    </citation>
    <scope>NUCLEOTIDE SEQUENCE</scope>
    <source>
        <strain evidence="2">Duluth1</strain>
        <tissue evidence="2">Whole animal</tissue>
    </source>
</reference>
<keyword evidence="1" id="KW-0472">Membrane</keyword>
<sequence>MFSEIPIGINYPITRLHLKQTPGKTCTELFNFNKQYGHQCFENSVFTITIYNVTRDINRTQWLCDIMSEREAATRGNTVTLLVEEYEEPNTTMPLPDMNTTSSVPTETFIHAGTAVGCFAVGVGIGVVIMVILKRLKYGQRSESSAKHEYTEIILSEQATSLNQSGRQPRHYLTPIYAMELQNIVSVHENDDRL</sequence>
<proteinExistence type="predicted"/>
<name>A0A9D4R3W6_DREPO</name>
<dbReference type="EMBL" id="JAIWYP010000003">
    <property type="protein sequence ID" value="KAH3854024.1"/>
    <property type="molecule type" value="Genomic_DNA"/>
</dbReference>
<evidence type="ECO:0000313" key="2">
    <source>
        <dbReference type="EMBL" id="KAH3854024.1"/>
    </source>
</evidence>
<reference evidence="2" key="1">
    <citation type="journal article" date="2019" name="bioRxiv">
        <title>The Genome of the Zebra Mussel, Dreissena polymorpha: A Resource for Invasive Species Research.</title>
        <authorList>
            <person name="McCartney M.A."/>
            <person name="Auch B."/>
            <person name="Kono T."/>
            <person name="Mallez S."/>
            <person name="Zhang Y."/>
            <person name="Obille A."/>
            <person name="Becker A."/>
            <person name="Abrahante J.E."/>
            <person name="Garbe J."/>
            <person name="Badalamenti J.P."/>
            <person name="Herman A."/>
            <person name="Mangelson H."/>
            <person name="Liachko I."/>
            <person name="Sullivan S."/>
            <person name="Sone E.D."/>
            <person name="Koren S."/>
            <person name="Silverstein K.A.T."/>
            <person name="Beckman K.B."/>
            <person name="Gohl D.M."/>
        </authorList>
    </citation>
    <scope>NUCLEOTIDE SEQUENCE</scope>
    <source>
        <strain evidence="2">Duluth1</strain>
        <tissue evidence="2">Whole animal</tissue>
    </source>
</reference>
<accession>A0A9D4R3W6</accession>
<protein>
    <submittedName>
        <fullName evidence="2">Uncharacterized protein</fullName>
    </submittedName>
</protein>
<feature type="transmembrane region" description="Helical" evidence="1">
    <location>
        <begin position="109"/>
        <end position="133"/>
    </location>
</feature>
<evidence type="ECO:0000313" key="3">
    <source>
        <dbReference type="Proteomes" id="UP000828390"/>
    </source>
</evidence>
<keyword evidence="1" id="KW-1133">Transmembrane helix</keyword>